<dbReference type="PANTHER" id="PTHR41260">
    <property type="entry name" value="PROTEIN ECSC"/>
    <property type="match status" value="1"/>
</dbReference>
<organism evidence="1 2">
    <name type="scientific">Chitinophaga caseinilytica</name>
    <dbReference type="NCBI Taxonomy" id="2267521"/>
    <lineage>
        <taxon>Bacteria</taxon>
        <taxon>Pseudomonadati</taxon>
        <taxon>Bacteroidota</taxon>
        <taxon>Chitinophagia</taxon>
        <taxon>Chitinophagales</taxon>
        <taxon>Chitinophagaceae</taxon>
        <taxon>Chitinophaga</taxon>
    </lineage>
</organism>
<accession>A0ABZ2Z092</accession>
<evidence type="ECO:0000313" key="1">
    <source>
        <dbReference type="EMBL" id="WZN45194.1"/>
    </source>
</evidence>
<dbReference type="RefSeq" id="WP_341839948.1">
    <property type="nucleotide sequence ID" value="NZ_CP149792.1"/>
</dbReference>
<dbReference type="Pfam" id="PF12787">
    <property type="entry name" value="EcsC"/>
    <property type="match status" value="1"/>
</dbReference>
<proteinExistence type="predicted"/>
<protein>
    <submittedName>
        <fullName evidence="1">EcsC family protein</fullName>
    </submittedName>
</protein>
<dbReference type="InterPro" id="IPR024787">
    <property type="entry name" value="EcsC"/>
</dbReference>
<dbReference type="PANTHER" id="PTHR41260:SF1">
    <property type="entry name" value="PROTEIN ECSC"/>
    <property type="match status" value="1"/>
</dbReference>
<dbReference type="Proteomes" id="UP001449657">
    <property type="component" value="Chromosome"/>
</dbReference>
<gene>
    <name evidence="1" type="ORF">WJU22_20045</name>
</gene>
<dbReference type="EMBL" id="CP150096">
    <property type="protein sequence ID" value="WZN45194.1"/>
    <property type="molecule type" value="Genomic_DNA"/>
</dbReference>
<sequence>MLYELQARAEMETWKLRMRKAPSMVQRLSRTLQARVNRIIPEKVHRAITATIREMVRGVLFGSKYTVPGKQEYASFAEMEAAVRKRIGYYKHTAAAEGGVTGAGGILLGLADFPILLSMKLKLLFDIATMYGFDVKDYRERLYILLIFQLAFSSQDHRRKVFSQMEDWARRAETLPEKEESFDWRAFQQEYRDYLDIAKMAQLMPVIGAAVGVVVNYRLVTKLGETAINAYRMRLLR</sequence>
<name>A0ABZ2Z092_9BACT</name>
<evidence type="ECO:0000313" key="2">
    <source>
        <dbReference type="Proteomes" id="UP001449657"/>
    </source>
</evidence>
<keyword evidence="2" id="KW-1185">Reference proteome</keyword>
<reference evidence="1 2" key="1">
    <citation type="submission" date="2024-03" db="EMBL/GenBank/DDBJ databases">
        <title>Chitinophaga caseinilytica sp. nov., a casein hydrolysing bacterium isolated from forest soil.</title>
        <authorList>
            <person name="Lee D.S."/>
            <person name="Han D.M."/>
            <person name="Baek J.H."/>
            <person name="Choi D.G."/>
            <person name="Jeon J.H."/>
            <person name="Jeon C.O."/>
        </authorList>
    </citation>
    <scope>NUCLEOTIDE SEQUENCE [LARGE SCALE GENOMIC DNA]</scope>
    <source>
        <strain evidence="1 2">KACC 19118</strain>
    </source>
</reference>